<evidence type="ECO:0000256" key="4">
    <source>
        <dbReference type="ARBA" id="ARBA00023136"/>
    </source>
</evidence>
<dbReference type="AlphaFoldDB" id="A0A1T4R9D7"/>
<dbReference type="STRING" id="28136.SAMN02745202_02135"/>
<proteinExistence type="predicted"/>
<dbReference type="PANTHER" id="PTHR31310">
    <property type="match status" value="1"/>
</dbReference>
<dbReference type="InterPro" id="IPR026841">
    <property type="entry name" value="Aur1/Ipt1"/>
</dbReference>
<name>A0A1T4R9D7_9BACT</name>
<evidence type="ECO:0000256" key="1">
    <source>
        <dbReference type="ARBA" id="ARBA00004141"/>
    </source>
</evidence>
<sequence>MAKKQKHQTSTLPWQGKGWRPEYKGLLPFEWVVLAYILFTSVIVLFTSTKMANPEAMIWGRIRVGTMTIALWIVYRMLPCKLTMFMRVGAQMALLAWWYPDTFELNRLFPNLDHVLATWEQQLFGFQPALIFARTFSSPIISELMDCGYVSYFPMIATIILFYFFRRYNEFQRTVFVILASFFTYYVIFDLVPVVGPTFYYKAIGLHNAAQGVFPNVHDYFNLHQECLPSPGYVQGFFYDLVEDAKAAGERPTAAFPSSHVGVATICMLFACQAKNRTLLLSLLPFYVFLCMATVYIQAHYAIDVVAGFITGVAFYFIFKWLYPQR</sequence>
<accession>A0A1T4R9D7</accession>
<evidence type="ECO:0000256" key="5">
    <source>
        <dbReference type="SAM" id="Phobius"/>
    </source>
</evidence>
<feature type="transmembrane region" description="Helical" evidence="5">
    <location>
        <begin position="26"/>
        <end position="46"/>
    </location>
</feature>
<keyword evidence="2 5" id="KW-0812">Transmembrane</keyword>
<dbReference type="InterPro" id="IPR052185">
    <property type="entry name" value="IPC_Synthase-Related"/>
</dbReference>
<evidence type="ECO:0000313" key="7">
    <source>
        <dbReference type="EMBL" id="SKA12288.1"/>
    </source>
</evidence>
<feature type="transmembrane region" description="Helical" evidence="5">
    <location>
        <begin position="305"/>
        <end position="323"/>
    </location>
</feature>
<feature type="transmembrane region" description="Helical" evidence="5">
    <location>
        <begin position="149"/>
        <end position="165"/>
    </location>
</feature>
<dbReference type="GO" id="GO:0016020">
    <property type="term" value="C:membrane"/>
    <property type="evidence" value="ECO:0007669"/>
    <property type="project" value="UniProtKB-SubCell"/>
</dbReference>
<evidence type="ECO:0000259" key="6">
    <source>
        <dbReference type="SMART" id="SM00014"/>
    </source>
</evidence>
<feature type="transmembrane region" description="Helical" evidence="5">
    <location>
        <begin position="279"/>
        <end position="299"/>
    </location>
</feature>
<dbReference type="Pfam" id="PF14378">
    <property type="entry name" value="PAP2_3"/>
    <property type="match status" value="1"/>
</dbReference>
<organism evidence="7 8">
    <name type="scientific">Segatella oulorum</name>
    <dbReference type="NCBI Taxonomy" id="28136"/>
    <lineage>
        <taxon>Bacteria</taxon>
        <taxon>Pseudomonadati</taxon>
        <taxon>Bacteroidota</taxon>
        <taxon>Bacteroidia</taxon>
        <taxon>Bacteroidales</taxon>
        <taxon>Prevotellaceae</taxon>
        <taxon>Segatella</taxon>
    </lineage>
</organism>
<dbReference type="PANTHER" id="PTHR31310:SF7">
    <property type="entry name" value="PA-PHOSPHATASE RELATED-FAMILY PROTEIN DDB_G0268928"/>
    <property type="match status" value="1"/>
</dbReference>
<reference evidence="7 8" key="1">
    <citation type="submission" date="2017-02" db="EMBL/GenBank/DDBJ databases">
        <authorList>
            <person name="Peterson S.W."/>
        </authorList>
    </citation>
    <scope>NUCLEOTIDE SEQUENCE [LARGE SCALE GENOMIC DNA]</scope>
    <source>
        <strain evidence="7 8">ATCC 43324</strain>
    </source>
</reference>
<feature type="domain" description="Phosphatidic acid phosphatase type 2/haloperoxidase" evidence="6">
    <location>
        <begin position="204"/>
        <end position="320"/>
    </location>
</feature>
<gene>
    <name evidence="7" type="ORF">SAMN02745202_02135</name>
</gene>
<comment type="subcellular location">
    <subcellularLocation>
        <location evidence="1">Membrane</location>
        <topology evidence="1">Multi-pass membrane protein</topology>
    </subcellularLocation>
</comment>
<dbReference type="InterPro" id="IPR000326">
    <property type="entry name" value="PAP2/HPO"/>
</dbReference>
<dbReference type="SUPFAM" id="SSF48317">
    <property type="entry name" value="Acid phosphatase/Vanadium-dependent haloperoxidase"/>
    <property type="match status" value="1"/>
</dbReference>
<dbReference type="RefSeq" id="WP_025070678.1">
    <property type="nucleotide sequence ID" value="NZ_FUXK01000029.1"/>
</dbReference>
<feature type="transmembrane region" description="Helical" evidence="5">
    <location>
        <begin position="58"/>
        <end position="75"/>
    </location>
</feature>
<dbReference type="Gene3D" id="1.20.144.10">
    <property type="entry name" value="Phosphatidic acid phosphatase type 2/haloperoxidase"/>
    <property type="match status" value="1"/>
</dbReference>
<dbReference type="eggNOG" id="COG0671">
    <property type="taxonomic scope" value="Bacteria"/>
</dbReference>
<keyword evidence="4 5" id="KW-0472">Membrane</keyword>
<evidence type="ECO:0000256" key="2">
    <source>
        <dbReference type="ARBA" id="ARBA00022692"/>
    </source>
</evidence>
<dbReference type="InterPro" id="IPR036938">
    <property type="entry name" value="PAP2/HPO_sf"/>
</dbReference>
<dbReference type="SMART" id="SM00014">
    <property type="entry name" value="acidPPc"/>
    <property type="match status" value="1"/>
</dbReference>
<evidence type="ECO:0000313" key="8">
    <source>
        <dbReference type="Proteomes" id="UP000190065"/>
    </source>
</evidence>
<dbReference type="EMBL" id="FUXK01000029">
    <property type="protein sequence ID" value="SKA12288.1"/>
    <property type="molecule type" value="Genomic_DNA"/>
</dbReference>
<keyword evidence="3 5" id="KW-1133">Transmembrane helix</keyword>
<protein>
    <submittedName>
        <fullName evidence="7">PAP2 superfamily protein</fullName>
    </submittedName>
</protein>
<evidence type="ECO:0000256" key="3">
    <source>
        <dbReference type="ARBA" id="ARBA00022989"/>
    </source>
</evidence>
<dbReference type="Proteomes" id="UP000190065">
    <property type="component" value="Unassembled WGS sequence"/>
</dbReference>
<feature type="transmembrane region" description="Helical" evidence="5">
    <location>
        <begin position="177"/>
        <end position="196"/>
    </location>
</feature>